<organism evidence="9 10">
    <name type="scientific">Cryptolaemus montrouzieri</name>
    <dbReference type="NCBI Taxonomy" id="559131"/>
    <lineage>
        <taxon>Eukaryota</taxon>
        <taxon>Metazoa</taxon>
        <taxon>Ecdysozoa</taxon>
        <taxon>Arthropoda</taxon>
        <taxon>Hexapoda</taxon>
        <taxon>Insecta</taxon>
        <taxon>Pterygota</taxon>
        <taxon>Neoptera</taxon>
        <taxon>Endopterygota</taxon>
        <taxon>Coleoptera</taxon>
        <taxon>Polyphaga</taxon>
        <taxon>Cucujiformia</taxon>
        <taxon>Coccinelloidea</taxon>
        <taxon>Coccinellidae</taxon>
        <taxon>Scymninae</taxon>
        <taxon>Scymnini</taxon>
        <taxon>Cryptolaemus</taxon>
    </lineage>
</organism>
<dbReference type="InterPro" id="IPR045090">
    <property type="entry name" value="Pept_M3A_M3B"/>
</dbReference>
<dbReference type="PANTHER" id="PTHR11804:SF83">
    <property type="entry name" value="LD37516P"/>
    <property type="match status" value="1"/>
</dbReference>
<evidence type="ECO:0000256" key="2">
    <source>
        <dbReference type="ARBA" id="ARBA00022670"/>
    </source>
</evidence>
<evidence type="ECO:0000259" key="8">
    <source>
        <dbReference type="Pfam" id="PF01432"/>
    </source>
</evidence>
<keyword evidence="5 7" id="KW-0862">Zinc</keyword>
<sequence length="442" mass="51476">MKMALLFSGRRILQARKLLISNPRNTGYVVLLPEIGDISADPLSQNDGLPEFSNVTIENCTASIAKQTLEFESGVKKIEKDLESKDVDIVKYMLEPLEILCTPLELTWGISKTLYLGNNTLIPTKTYLPIHERARRARSTKYHNDKIYKAVKNELSKEKEWDSEVKRVLDKFLLEGKLNGLELEGKNAEKLKETWNKLTSEKQQFKRKIDVQNQKFSHTISDYNIVREFPKDLLEKISADTRNILNGPWKITLQPHIYLPTMQYCPDREIRWNLWQALVKRGSGYSDKESATSIHIEEIRSQRHLMAELLGYKSFVDMSMQTKMAGSIENVKNSINTLLEKAKPAQDAEIKSLHDFATQNGFNYEQLELWDVPYWRRKQEMSVYNFNADEYKEYLPYPSVLRGLFKLSEKLFNIVIKQRKDVSTWHKDVEFYDILEPHCSAP</sequence>
<name>A0ABD2P2Q4_9CUCU</name>
<evidence type="ECO:0000256" key="3">
    <source>
        <dbReference type="ARBA" id="ARBA00022723"/>
    </source>
</evidence>
<evidence type="ECO:0000256" key="5">
    <source>
        <dbReference type="ARBA" id="ARBA00022833"/>
    </source>
</evidence>
<dbReference type="InterPro" id="IPR024077">
    <property type="entry name" value="Neurolysin/TOP_dom2"/>
</dbReference>
<gene>
    <name evidence="9" type="ORF">HHI36_019334</name>
</gene>
<accession>A0ABD2P2Q4</accession>
<dbReference type="InterPro" id="IPR001567">
    <property type="entry name" value="Pept_M3A_M3B_dom"/>
</dbReference>
<dbReference type="GO" id="GO:0008237">
    <property type="term" value="F:metallopeptidase activity"/>
    <property type="evidence" value="ECO:0007669"/>
    <property type="project" value="UniProtKB-KW"/>
</dbReference>
<dbReference type="Gene3D" id="1.10.1370.40">
    <property type="match status" value="1"/>
</dbReference>
<keyword evidence="4 7" id="KW-0378">Hydrolase</keyword>
<dbReference type="Gene3D" id="1.10.1370.10">
    <property type="entry name" value="Neurolysin, domain 3"/>
    <property type="match status" value="1"/>
</dbReference>
<keyword evidence="10" id="KW-1185">Reference proteome</keyword>
<evidence type="ECO:0000256" key="1">
    <source>
        <dbReference type="ARBA" id="ARBA00006040"/>
    </source>
</evidence>
<dbReference type="GO" id="GO:0006508">
    <property type="term" value="P:proteolysis"/>
    <property type="evidence" value="ECO:0007669"/>
    <property type="project" value="UniProtKB-KW"/>
</dbReference>
<dbReference type="AlphaFoldDB" id="A0ABD2P2Q4"/>
<evidence type="ECO:0000256" key="6">
    <source>
        <dbReference type="ARBA" id="ARBA00023049"/>
    </source>
</evidence>
<keyword evidence="6 7" id="KW-0482">Metalloprotease</keyword>
<comment type="similarity">
    <text evidence="1 7">Belongs to the peptidase M3 family.</text>
</comment>
<keyword evidence="3 7" id="KW-0479">Metal-binding</keyword>
<comment type="caution">
    <text evidence="9">The sequence shown here is derived from an EMBL/GenBank/DDBJ whole genome shotgun (WGS) entry which is preliminary data.</text>
</comment>
<comment type="cofactor">
    <cofactor evidence="7">
        <name>Zn(2+)</name>
        <dbReference type="ChEBI" id="CHEBI:29105"/>
    </cofactor>
    <text evidence="7">Binds 1 zinc ion.</text>
</comment>
<dbReference type="InterPro" id="IPR024079">
    <property type="entry name" value="MetalloPept_cat_dom_sf"/>
</dbReference>
<dbReference type="Pfam" id="PF01432">
    <property type="entry name" value="Peptidase_M3"/>
    <property type="match status" value="1"/>
</dbReference>
<proteinExistence type="inferred from homology"/>
<evidence type="ECO:0000313" key="10">
    <source>
        <dbReference type="Proteomes" id="UP001516400"/>
    </source>
</evidence>
<dbReference type="EMBL" id="JABFTP020000165">
    <property type="protein sequence ID" value="KAL3285220.1"/>
    <property type="molecule type" value="Genomic_DNA"/>
</dbReference>
<dbReference type="FunFam" id="1.10.1370.40:FF:000008">
    <property type="entry name" value="Oligopeptidase, putative"/>
    <property type="match status" value="1"/>
</dbReference>
<evidence type="ECO:0000256" key="7">
    <source>
        <dbReference type="RuleBase" id="RU003435"/>
    </source>
</evidence>
<feature type="domain" description="Peptidase M3A/M3B catalytic" evidence="8">
    <location>
        <begin position="262"/>
        <end position="436"/>
    </location>
</feature>
<evidence type="ECO:0000313" key="9">
    <source>
        <dbReference type="EMBL" id="KAL3285220.1"/>
    </source>
</evidence>
<reference evidence="9 10" key="1">
    <citation type="journal article" date="2021" name="BMC Biol.">
        <title>Horizontally acquired antibacterial genes associated with adaptive radiation of ladybird beetles.</title>
        <authorList>
            <person name="Li H.S."/>
            <person name="Tang X.F."/>
            <person name="Huang Y.H."/>
            <person name="Xu Z.Y."/>
            <person name="Chen M.L."/>
            <person name="Du X.Y."/>
            <person name="Qiu B.Y."/>
            <person name="Chen P.T."/>
            <person name="Zhang W."/>
            <person name="Slipinski A."/>
            <person name="Escalona H.E."/>
            <person name="Waterhouse R.M."/>
            <person name="Zwick A."/>
            <person name="Pang H."/>
        </authorList>
    </citation>
    <scope>NUCLEOTIDE SEQUENCE [LARGE SCALE GENOMIC DNA]</scope>
    <source>
        <strain evidence="9">SYSU2018</strain>
    </source>
</reference>
<dbReference type="SUPFAM" id="SSF55486">
    <property type="entry name" value="Metalloproteases ('zincins'), catalytic domain"/>
    <property type="match status" value="1"/>
</dbReference>
<dbReference type="Gene3D" id="3.40.390.10">
    <property type="entry name" value="Collagenase (Catalytic Domain)"/>
    <property type="match status" value="1"/>
</dbReference>
<dbReference type="Proteomes" id="UP001516400">
    <property type="component" value="Unassembled WGS sequence"/>
</dbReference>
<dbReference type="PANTHER" id="PTHR11804">
    <property type="entry name" value="PROTEASE M3 THIMET OLIGOPEPTIDASE-RELATED"/>
    <property type="match status" value="1"/>
</dbReference>
<dbReference type="GO" id="GO:0046872">
    <property type="term" value="F:metal ion binding"/>
    <property type="evidence" value="ECO:0007669"/>
    <property type="project" value="UniProtKB-UniRule"/>
</dbReference>
<protein>
    <recommendedName>
        <fullName evidence="8">Peptidase M3A/M3B catalytic domain-containing protein</fullName>
    </recommendedName>
</protein>
<evidence type="ECO:0000256" key="4">
    <source>
        <dbReference type="ARBA" id="ARBA00022801"/>
    </source>
</evidence>
<keyword evidence="2 7" id="KW-0645">Protease</keyword>